<dbReference type="PIRSF" id="PIRSF036762">
    <property type="entry name" value="GAA1"/>
    <property type="match status" value="1"/>
</dbReference>
<sequence length="676" mass="74514">MGLIRNFLFNMRKDDPRLLRIPPYLSALCILGGIIWILLLPLDEYSRRTYISENALLPGQVHTYFGGSEQTVFRAYRHELATVLDPLTSGANNSLTKDDLRKAEDNRSKKIQELFRNAGLKTAKQRYSYTSSGRTYEGENVYAVLHAPRGDGTEAVVILAALENIEGAVNVNGVPLLISLSRYFKRWSLWSKDIIFLVTPDSSAGPQAWIEAYHSTHDPEKVQDLSLKSGALQGAVCIDYPFEHRFETFHIAYDGINGALPNLDLFNTAVTIASGQMGIGTSIQSQHTYTKPDTQSAYQSRLQTLVRGMSSQALGQATGPHSSFMTYHIDAITLTAVGQGWQDEMAFGRTIESICRSLNNLLEKLHQSFFFYLLMQSNRFVSIGTYLPSAMTIAAAYTIMAIYLWVLSGYQVIQKSTPAANGEIETTEKSNSSLNKPTTSQEGQSKISIEFKPKDRQLVLPITLAATIYLASLVPLYLLTHLSVRAMPSTFLLLTLLLLALPVILASALADMPNNTTLPPFSAPTKEQYVLIKSLSLLVLGLFLTVLATLNFSLSMFLGVLCMPLAFVDRSRPGVVAMLQYLLLVIVSPMGLAASLVGYGFLSTGKDDLLVDWLQRLAFGWNIWGSWGVPVGVLCIWLPAWLVGATLVASSWFATEDVAERVSTAEQTSTAKKSRS</sequence>
<feature type="transmembrane region" description="Helical" evidence="2">
    <location>
        <begin position="383"/>
        <end position="406"/>
    </location>
</feature>
<feature type="transmembrane region" description="Helical" evidence="2">
    <location>
        <begin position="621"/>
        <end position="643"/>
    </location>
</feature>
<dbReference type="GO" id="GO:0016255">
    <property type="term" value="P:attachment of GPI anchor to protein"/>
    <property type="evidence" value="ECO:0007669"/>
    <property type="project" value="TreeGrafter"/>
</dbReference>
<dbReference type="GeneID" id="25323447"/>
<proteinExistence type="predicted"/>
<gene>
    <name evidence="3" type="ORF">PV05_01539</name>
</gene>
<dbReference type="Proteomes" id="UP000054342">
    <property type="component" value="Unassembled WGS sequence"/>
</dbReference>
<evidence type="ECO:0000256" key="1">
    <source>
        <dbReference type="SAM" id="MobiDB-lite"/>
    </source>
</evidence>
<evidence type="ECO:0000313" key="4">
    <source>
        <dbReference type="Proteomes" id="UP000054342"/>
    </source>
</evidence>
<feature type="transmembrane region" description="Helical" evidence="2">
    <location>
        <begin position="458"/>
        <end position="479"/>
    </location>
</feature>
<organism evidence="3 4">
    <name type="scientific">Exophiala xenobiotica</name>
    <dbReference type="NCBI Taxonomy" id="348802"/>
    <lineage>
        <taxon>Eukaryota</taxon>
        <taxon>Fungi</taxon>
        <taxon>Dikarya</taxon>
        <taxon>Ascomycota</taxon>
        <taxon>Pezizomycotina</taxon>
        <taxon>Eurotiomycetes</taxon>
        <taxon>Chaetothyriomycetidae</taxon>
        <taxon>Chaetothyriales</taxon>
        <taxon>Herpotrichiellaceae</taxon>
        <taxon>Exophiala</taxon>
    </lineage>
</organism>
<dbReference type="HOGENOM" id="CLU_007442_3_1_1"/>
<dbReference type="Pfam" id="PF04114">
    <property type="entry name" value="Gaa1"/>
    <property type="match status" value="1"/>
</dbReference>
<dbReference type="InterPro" id="IPR007246">
    <property type="entry name" value="Gaa1"/>
</dbReference>
<accession>A0A0D2DGI2</accession>
<keyword evidence="2" id="KW-0812">Transmembrane</keyword>
<protein>
    <submittedName>
        <fullName evidence="3">Uncharacterized protein</fullName>
    </submittedName>
</protein>
<feature type="transmembrane region" description="Helical" evidence="2">
    <location>
        <begin position="575"/>
        <end position="601"/>
    </location>
</feature>
<name>A0A0D2DGI2_9EURO</name>
<evidence type="ECO:0000313" key="3">
    <source>
        <dbReference type="EMBL" id="KIW61417.1"/>
    </source>
</evidence>
<dbReference type="OrthoDB" id="445301at2759"/>
<dbReference type="GO" id="GO:0042765">
    <property type="term" value="C:GPI-anchor transamidase complex"/>
    <property type="evidence" value="ECO:0007669"/>
    <property type="project" value="InterPro"/>
</dbReference>
<evidence type="ECO:0000256" key="2">
    <source>
        <dbReference type="SAM" id="Phobius"/>
    </source>
</evidence>
<feature type="transmembrane region" description="Helical" evidence="2">
    <location>
        <begin position="530"/>
        <end position="563"/>
    </location>
</feature>
<feature type="transmembrane region" description="Helical" evidence="2">
    <location>
        <begin position="491"/>
        <end position="510"/>
    </location>
</feature>
<feature type="transmembrane region" description="Helical" evidence="2">
    <location>
        <begin position="21"/>
        <end position="42"/>
    </location>
</feature>
<feature type="compositionally biased region" description="Polar residues" evidence="1">
    <location>
        <begin position="429"/>
        <end position="445"/>
    </location>
</feature>
<keyword evidence="2" id="KW-0472">Membrane</keyword>
<dbReference type="STRING" id="348802.A0A0D2DGI2"/>
<keyword evidence="4" id="KW-1185">Reference proteome</keyword>
<reference evidence="3 4" key="1">
    <citation type="submission" date="2015-01" db="EMBL/GenBank/DDBJ databases">
        <title>The Genome Sequence of Exophiala xenobiotica CBS118157.</title>
        <authorList>
            <consortium name="The Broad Institute Genomics Platform"/>
            <person name="Cuomo C."/>
            <person name="de Hoog S."/>
            <person name="Gorbushina A."/>
            <person name="Stielow B."/>
            <person name="Teixiera M."/>
            <person name="Abouelleil A."/>
            <person name="Chapman S.B."/>
            <person name="Priest M."/>
            <person name="Young S.K."/>
            <person name="Wortman J."/>
            <person name="Nusbaum C."/>
            <person name="Birren B."/>
        </authorList>
    </citation>
    <scope>NUCLEOTIDE SEQUENCE [LARGE SCALE GENOMIC DNA]</scope>
    <source>
        <strain evidence="3 4">CBS 118157</strain>
    </source>
</reference>
<keyword evidence="2" id="KW-1133">Transmembrane helix</keyword>
<feature type="region of interest" description="Disordered" evidence="1">
    <location>
        <begin position="423"/>
        <end position="445"/>
    </location>
</feature>
<dbReference type="EMBL" id="KN847317">
    <property type="protein sequence ID" value="KIW61417.1"/>
    <property type="molecule type" value="Genomic_DNA"/>
</dbReference>
<dbReference type="PANTHER" id="PTHR13304">
    <property type="entry name" value="GLYCOSYLPHOSPHATIDYLINOSITOL ANCHOR ATTACHMENT 1 PROTEIN"/>
    <property type="match status" value="1"/>
</dbReference>
<dbReference type="AlphaFoldDB" id="A0A0D2DGI2"/>
<dbReference type="RefSeq" id="XP_013322001.1">
    <property type="nucleotide sequence ID" value="XM_013466547.1"/>
</dbReference>
<dbReference type="PANTHER" id="PTHR13304:SF0">
    <property type="entry name" value="GLYCOSYLPHOSPHATIDYLINOSITOL ANCHOR ATTACHMENT 1 PROTEIN"/>
    <property type="match status" value="1"/>
</dbReference>